<gene>
    <name evidence="1" type="ORF">V6N12_001105</name>
</gene>
<evidence type="ECO:0000313" key="2">
    <source>
        <dbReference type="Proteomes" id="UP001472677"/>
    </source>
</evidence>
<keyword evidence="2" id="KW-1185">Reference proteome</keyword>
<reference evidence="1 2" key="1">
    <citation type="journal article" date="2024" name="G3 (Bethesda)">
        <title>Genome assembly of Hibiscus sabdariffa L. provides insights into metabolisms of medicinal natural products.</title>
        <authorList>
            <person name="Kim T."/>
        </authorList>
    </citation>
    <scope>NUCLEOTIDE SEQUENCE [LARGE SCALE GENOMIC DNA]</scope>
    <source>
        <strain evidence="1">TK-2024</strain>
        <tissue evidence="1">Old leaves</tissue>
    </source>
</reference>
<dbReference type="PANTHER" id="PTHR31900:SF27">
    <property type="entry name" value="FBD DOMAIN-CONTAINING PROTEIN"/>
    <property type="match status" value="1"/>
</dbReference>
<name>A0ABR2C6A3_9ROSI</name>
<sequence length="209" mass="24091">MKIDIDYAIVIDAPSLVYFKYIGHVGRGYTLRNIESLEKVDITIFHLKDVDRDRSAALLRGICNVRVLHLSINNYDAQLFRGPLNSVPAFYNLVELEFKNHCNDCKLFPEEVISCLLYHLKEISIFCFRGDTHTFEMDHPVPRPLHDLWKRILHNYFAVAVFSHESGSGLTNLIPMSKNRSEIRRRTEESELCEALGDDLRKQLALKGG</sequence>
<protein>
    <submittedName>
        <fullName evidence="1">Uncharacterized protein</fullName>
    </submittedName>
</protein>
<evidence type="ECO:0000313" key="1">
    <source>
        <dbReference type="EMBL" id="KAK8514940.1"/>
    </source>
</evidence>
<organism evidence="1 2">
    <name type="scientific">Hibiscus sabdariffa</name>
    <name type="common">roselle</name>
    <dbReference type="NCBI Taxonomy" id="183260"/>
    <lineage>
        <taxon>Eukaryota</taxon>
        <taxon>Viridiplantae</taxon>
        <taxon>Streptophyta</taxon>
        <taxon>Embryophyta</taxon>
        <taxon>Tracheophyta</taxon>
        <taxon>Spermatophyta</taxon>
        <taxon>Magnoliopsida</taxon>
        <taxon>eudicotyledons</taxon>
        <taxon>Gunneridae</taxon>
        <taxon>Pentapetalae</taxon>
        <taxon>rosids</taxon>
        <taxon>malvids</taxon>
        <taxon>Malvales</taxon>
        <taxon>Malvaceae</taxon>
        <taxon>Malvoideae</taxon>
        <taxon>Hibiscus</taxon>
    </lineage>
</organism>
<dbReference type="InterPro" id="IPR050232">
    <property type="entry name" value="FBL13/AtMIF1-like"/>
</dbReference>
<dbReference type="PANTHER" id="PTHR31900">
    <property type="entry name" value="F-BOX/RNI SUPERFAMILY PROTEIN-RELATED"/>
    <property type="match status" value="1"/>
</dbReference>
<dbReference type="EMBL" id="JBBPBM010000065">
    <property type="protein sequence ID" value="KAK8514940.1"/>
    <property type="molecule type" value="Genomic_DNA"/>
</dbReference>
<proteinExistence type="predicted"/>
<comment type="caution">
    <text evidence="1">The sequence shown here is derived from an EMBL/GenBank/DDBJ whole genome shotgun (WGS) entry which is preliminary data.</text>
</comment>
<accession>A0ABR2C6A3</accession>
<dbReference type="Proteomes" id="UP001472677">
    <property type="component" value="Unassembled WGS sequence"/>
</dbReference>